<organism evidence="3 4">
    <name type="scientific">Halocalculus aciditolerans</name>
    <dbReference type="NCBI Taxonomy" id="1383812"/>
    <lineage>
        <taxon>Archaea</taxon>
        <taxon>Methanobacteriati</taxon>
        <taxon>Methanobacteriota</taxon>
        <taxon>Stenosarchaea group</taxon>
        <taxon>Halobacteria</taxon>
        <taxon>Halobacteriales</taxon>
        <taxon>Halobacteriaceae</taxon>
        <taxon>Halocalculus</taxon>
    </lineage>
</organism>
<dbReference type="Pfam" id="PF25213">
    <property type="entry name" value="HVO_A0261_N"/>
    <property type="match status" value="1"/>
</dbReference>
<dbReference type="Gene3D" id="1.10.10.10">
    <property type="entry name" value="Winged helix-like DNA-binding domain superfamily/Winged helix DNA-binding domain"/>
    <property type="match status" value="1"/>
</dbReference>
<keyword evidence="4" id="KW-1185">Reference proteome</keyword>
<sequence>MALANTGTESGRNGREASREAVAFLARSEHRVRVLELLGAGEQTRDELKAETSATRVTLSRVLGDLEDRGWVTRGATRDRYVLTPFGETIYRDFGQLLDTVTVGRRLPGMIDRLPEEWFGFDLRHLVDADRIASESADPHGASRAVANAITDADDVRALVGCFTTLPLYAYAEALRTGAAPNAEVVYDEETTELSLKNDAITDQWRRIEEEQSIYYSVDRQYPCTVDLLDDEVVYVSLGRDRGSGFDVLRSTNPVVVDWARERFERERADAVPLSERMDEPTP</sequence>
<evidence type="ECO:0000313" key="3">
    <source>
        <dbReference type="EMBL" id="GGL47530.1"/>
    </source>
</evidence>
<dbReference type="InterPro" id="IPR036390">
    <property type="entry name" value="WH_DNA-bd_sf"/>
</dbReference>
<reference evidence="3" key="2">
    <citation type="submission" date="2020-09" db="EMBL/GenBank/DDBJ databases">
        <authorList>
            <person name="Sun Q."/>
            <person name="Ohkuma M."/>
        </authorList>
    </citation>
    <scope>NUCLEOTIDE SEQUENCE</scope>
    <source>
        <strain evidence="3">JCM 19596</strain>
    </source>
</reference>
<dbReference type="AlphaFoldDB" id="A0A830FHE7"/>
<proteinExistence type="predicted"/>
<dbReference type="Proteomes" id="UP000607197">
    <property type="component" value="Unassembled WGS sequence"/>
</dbReference>
<dbReference type="OrthoDB" id="330490at2157"/>
<dbReference type="InterPro" id="IPR036388">
    <property type="entry name" value="WH-like_DNA-bd_sf"/>
</dbReference>
<evidence type="ECO:0000313" key="4">
    <source>
        <dbReference type="Proteomes" id="UP000607197"/>
    </source>
</evidence>
<comment type="caution">
    <text evidence="3">The sequence shown here is derived from an EMBL/GenBank/DDBJ whole genome shotgun (WGS) entry which is preliminary data.</text>
</comment>
<feature type="domain" description="Methanogenesis regulatory protein FilR1 middle" evidence="1">
    <location>
        <begin position="139"/>
        <end position="269"/>
    </location>
</feature>
<dbReference type="EMBL" id="BMPG01000001">
    <property type="protein sequence ID" value="GGL47530.1"/>
    <property type="molecule type" value="Genomic_DNA"/>
</dbReference>
<evidence type="ECO:0000259" key="1">
    <source>
        <dbReference type="Pfam" id="PF08350"/>
    </source>
</evidence>
<gene>
    <name evidence="3" type="ORF">GCM10009039_02230</name>
</gene>
<name>A0A830FHE7_9EURY</name>
<dbReference type="InterPro" id="IPR013561">
    <property type="entry name" value="FilR1_middle_dom"/>
</dbReference>
<reference evidence="3" key="1">
    <citation type="journal article" date="2014" name="Int. J. Syst. Evol. Microbiol.">
        <title>Complete genome sequence of Corynebacterium casei LMG S-19264T (=DSM 44701T), isolated from a smear-ripened cheese.</title>
        <authorList>
            <consortium name="US DOE Joint Genome Institute (JGI-PGF)"/>
            <person name="Walter F."/>
            <person name="Albersmeier A."/>
            <person name="Kalinowski J."/>
            <person name="Ruckert C."/>
        </authorList>
    </citation>
    <scope>NUCLEOTIDE SEQUENCE</scope>
    <source>
        <strain evidence="3">JCM 19596</strain>
    </source>
</reference>
<dbReference type="RefSeq" id="WP_188974983.1">
    <property type="nucleotide sequence ID" value="NZ_BMPG01000001.1"/>
</dbReference>
<accession>A0A830FHE7</accession>
<dbReference type="Pfam" id="PF08350">
    <property type="entry name" value="FilR1_middle"/>
    <property type="match status" value="1"/>
</dbReference>
<evidence type="ECO:0000259" key="2">
    <source>
        <dbReference type="Pfam" id="PF25213"/>
    </source>
</evidence>
<dbReference type="InterPro" id="IPR057527">
    <property type="entry name" value="HVO_A0261-like_N"/>
</dbReference>
<feature type="domain" description="HVO-A0261-like N-terminal" evidence="2">
    <location>
        <begin position="19"/>
        <end position="106"/>
    </location>
</feature>
<protein>
    <submittedName>
        <fullName evidence="3">Uncharacterized protein</fullName>
    </submittedName>
</protein>
<dbReference type="SUPFAM" id="SSF46785">
    <property type="entry name" value="Winged helix' DNA-binding domain"/>
    <property type="match status" value="1"/>
</dbReference>